<organism evidence="2 3">
    <name type="scientific">Paenibacillus selenitireducens</name>
    <dbReference type="NCBI Taxonomy" id="1324314"/>
    <lineage>
        <taxon>Bacteria</taxon>
        <taxon>Bacillati</taxon>
        <taxon>Bacillota</taxon>
        <taxon>Bacilli</taxon>
        <taxon>Bacillales</taxon>
        <taxon>Paenibacillaceae</taxon>
        <taxon>Paenibacillus</taxon>
    </lineage>
</organism>
<dbReference type="InterPro" id="IPR043129">
    <property type="entry name" value="ATPase_NBD"/>
</dbReference>
<dbReference type="AlphaFoldDB" id="A0A1T2XLQ1"/>
<proteinExistence type="predicted"/>
<evidence type="ECO:0000313" key="2">
    <source>
        <dbReference type="EMBL" id="OPA80794.1"/>
    </source>
</evidence>
<sequence length="320" mass="35510">MKYYLSADGGGTKLTAILFNDQFQLIAYGSGQAINYTSQENIIRSIADCLDPCLRGHEGIELENVYFAMPASMDIFIEQLRKRVQVNAAQWLSEGRMALLAGVQQKTGIVALSGTGSGVFGIQEGTEVHIGGWGHLLGDLGSAYEIGRDAIMAVLKCYEQRGPATILQAMFRDEWQLSSKMDFITQIYLPSYSRRKIASAARLVASAAKQGDGVAIRILEKAGEELAEQTNAMLQQQPEDKNPIVMLAGSVWKGARPMHDRFTQCVLERYPGARICIPAFEPVMGGLFAQFLAQEQEKLEQERVIAEFMQHDAMIYRTDW</sequence>
<gene>
    <name evidence="2" type="ORF">BVG16_00090</name>
</gene>
<dbReference type="Proteomes" id="UP000190188">
    <property type="component" value="Unassembled WGS sequence"/>
</dbReference>
<dbReference type="InterPro" id="IPR002731">
    <property type="entry name" value="ATPase_BadF"/>
</dbReference>
<reference evidence="2 3" key="1">
    <citation type="submission" date="2017-01" db="EMBL/GenBank/DDBJ databases">
        <title>Genome analysis of Paenibacillus selenitrireducens ES3-24.</title>
        <authorList>
            <person name="Xu D."/>
            <person name="Yao R."/>
            <person name="Zheng S."/>
        </authorList>
    </citation>
    <scope>NUCLEOTIDE SEQUENCE [LARGE SCALE GENOMIC DNA]</scope>
    <source>
        <strain evidence="2 3">ES3-24</strain>
    </source>
</reference>
<dbReference type="InterPro" id="IPR052519">
    <property type="entry name" value="Euk-type_GlcNAc_Kinase"/>
</dbReference>
<dbReference type="Gene3D" id="3.30.420.40">
    <property type="match status" value="2"/>
</dbReference>
<dbReference type="CDD" id="cd24007">
    <property type="entry name" value="ASKHA_NBD_eukNAGK-like"/>
    <property type="match status" value="1"/>
</dbReference>
<name>A0A1T2XLQ1_9BACL</name>
<dbReference type="OrthoDB" id="9772633at2"/>
<dbReference type="Pfam" id="PF01869">
    <property type="entry name" value="BcrAD_BadFG"/>
    <property type="match status" value="1"/>
</dbReference>
<dbReference type="SUPFAM" id="SSF53067">
    <property type="entry name" value="Actin-like ATPase domain"/>
    <property type="match status" value="2"/>
</dbReference>
<dbReference type="RefSeq" id="WP_158081577.1">
    <property type="nucleotide sequence ID" value="NZ_MSZX01000001.1"/>
</dbReference>
<protein>
    <recommendedName>
        <fullName evidence="1">ATPase BadF/BadG/BcrA/BcrD type domain-containing protein</fullName>
    </recommendedName>
</protein>
<comment type="caution">
    <text evidence="2">The sequence shown here is derived from an EMBL/GenBank/DDBJ whole genome shotgun (WGS) entry which is preliminary data.</text>
</comment>
<accession>A0A1T2XLQ1</accession>
<evidence type="ECO:0000259" key="1">
    <source>
        <dbReference type="Pfam" id="PF01869"/>
    </source>
</evidence>
<feature type="domain" description="ATPase BadF/BadG/BcrA/BcrD type" evidence="1">
    <location>
        <begin position="8"/>
        <end position="285"/>
    </location>
</feature>
<dbReference type="EMBL" id="MSZX01000001">
    <property type="protein sequence ID" value="OPA80794.1"/>
    <property type="molecule type" value="Genomic_DNA"/>
</dbReference>
<keyword evidence="3" id="KW-1185">Reference proteome</keyword>
<dbReference type="PANTHER" id="PTHR43190:SF3">
    <property type="entry name" value="N-ACETYL-D-GLUCOSAMINE KINASE"/>
    <property type="match status" value="1"/>
</dbReference>
<dbReference type="STRING" id="1324314.BVG16_00090"/>
<evidence type="ECO:0000313" key="3">
    <source>
        <dbReference type="Proteomes" id="UP000190188"/>
    </source>
</evidence>
<dbReference type="PANTHER" id="PTHR43190">
    <property type="entry name" value="N-ACETYL-D-GLUCOSAMINE KINASE"/>
    <property type="match status" value="1"/>
</dbReference>